<dbReference type="eggNOG" id="COG3177">
    <property type="taxonomic scope" value="Bacteria"/>
</dbReference>
<feature type="domain" description="Fido" evidence="3">
    <location>
        <begin position="104"/>
        <end position="261"/>
    </location>
</feature>
<dbReference type="SUPFAM" id="SSF46785">
    <property type="entry name" value="Winged helix' DNA-binding domain"/>
    <property type="match status" value="1"/>
</dbReference>
<dbReference type="EMBL" id="CP003273">
    <property type="protein sequence ID" value="AGL00960.1"/>
    <property type="molecule type" value="Genomic_DNA"/>
</dbReference>
<dbReference type="InterPro" id="IPR003812">
    <property type="entry name" value="Fido"/>
</dbReference>
<evidence type="ECO:0000313" key="5">
    <source>
        <dbReference type="Proteomes" id="UP000013520"/>
    </source>
</evidence>
<name>R4KK80_9FIRM</name>
<evidence type="ECO:0000256" key="2">
    <source>
        <dbReference type="PIRSR" id="PIRSR640198-2"/>
    </source>
</evidence>
<dbReference type="Gene3D" id="1.10.3290.10">
    <property type="entry name" value="Fido-like domain"/>
    <property type="match status" value="1"/>
</dbReference>
<feature type="active site" evidence="1">
    <location>
        <position position="192"/>
    </location>
</feature>
<dbReference type="SUPFAM" id="SSF140931">
    <property type="entry name" value="Fic-like"/>
    <property type="match status" value="1"/>
</dbReference>
<dbReference type="InterPro" id="IPR040198">
    <property type="entry name" value="Fido_containing"/>
</dbReference>
<dbReference type="PANTHER" id="PTHR13504">
    <property type="entry name" value="FIDO DOMAIN-CONTAINING PROTEIN DDB_G0283145"/>
    <property type="match status" value="1"/>
</dbReference>
<feature type="binding site" evidence="2">
    <location>
        <begin position="196"/>
        <end position="203"/>
    </location>
    <ligand>
        <name>ATP</name>
        <dbReference type="ChEBI" id="CHEBI:30616"/>
    </ligand>
</feature>
<dbReference type="RefSeq" id="WP_015617934.1">
    <property type="nucleotide sequence ID" value="NC_021184.1"/>
</dbReference>
<keyword evidence="2" id="KW-0547">Nucleotide-binding</keyword>
<dbReference type="KEGG" id="dgi:Desgi_1466"/>
<sequence>MRSIGKLGQIPMRIIKTIAKINEYKGRQELHRKQSPEVLETLQEIAAIQSTESSNRIEGIKVSNEQLKEIMSQKTTPRDRSAAEISGYRDVLATIHTSAPHIPVKPQTILQLHRDMYRYLPRSGGRWKAADNIIEQTMPDGTKQVRFTPVKAFLVPQAMEELCFGFNTYRNSEEVDDLLLIFAFILDFLCIHPFTDGNGRMSRLLTLLLLYQAGFEVGRFVSLERITEVSKETYYEALYKSSQNWHDGEHDPMPWMEYSLGVLLAAYKEFEERVNLAENQRGTKTNLVMETILRFQGEFSIQDIEAACPNVSRPTIHRVLAVLKNEGMIDCIVPGRHARWVRK</sequence>
<evidence type="ECO:0000313" key="4">
    <source>
        <dbReference type="EMBL" id="AGL00960.1"/>
    </source>
</evidence>
<keyword evidence="2" id="KW-0067">ATP-binding</keyword>
<protein>
    <recommendedName>
        <fullName evidence="3">Fido domain-containing protein</fullName>
    </recommendedName>
</protein>
<dbReference type="InterPro" id="IPR036390">
    <property type="entry name" value="WH_DNA-bd_sf"/>
</dbReference>
<accession>R4KK80</accession>
<dbReference type="PANTHER" id="PTHR13504:SF38">
    <property type="entry name" value="FIDO DOMAIN-CONTAINING PROTEIN"/>
    <property type="match status" value="1"/>
</dbReference>
<reference evidence="4 5" key="1">
    <citation type="submission" date="2012-01" db="EMBL/GenBank/DDBJ databases">
        <title>Complete sequence of Desulfotomaculum gibsoniae DSM 7213.</title>
        <authorList>
            <consortium name="US DOE Joint Genome Institute"/>
            <person name="Lucas S."/>
            <person name="Han J."/>
            <person name="Lapidus A."/>
            <person name="Cheng J.-F."/>
            <person name="Goodwin L."/>
            <person name="Pitluck S."/>
            <person name="Peters L."/>
            <person name="Ovchinnikova G."/>
            <person name="Teshima H."/>
            <person name="Detter J.C."/>
            <person name="Han C."/>
            <person name="Tapia R."/>
            <person name="Land M."/>
            <person name="Hauser L."/>
            <person name="Kyrpides N."/>
            <person name="Ivanova N."/>
            <person name="Pagani I."/>
            <person name="Parshina S."/>
            <person name="Plugge C."/>
            <person name="Muyzer G."/>
            <person name="Kuever J."/>
            <person name="Ivanova A."/>
            <person name="Nazina T."/>
            <person name="Klenk H.-P."/>
            <person name="Brambilla E."/>
            <person name="Spring S."/>
            <person name="Stams A.F."/>
            <person name="Woyke T."/>
        </authorList>
    </citation>
    <scope>NUCLEOTIDE SEQUENCE [LARGE SCALE GENOMIC DNA]</scope>
    <source>
        <strain evidence="4 5">DSM 7213</strain>
    </source>
</reference>
<proteinExistence type="predicted"/>
<dbReference type="HOGENOM" id="CLU_046381_0_0_9"/>
<gene>
    <name evidence="4" type="ORF">Desgi_1466</name>
</gene>
<dbReference type="STRING" id="767817.Desgi_1466"/>
<dbReference type="Pfam" id="PF02661">
    <property type="entry name" value="Fic"/>
    <property type="match status" value="1"/>
</dbReference>
<evidence type="ECO:0000256" key="1">
    <source>
        <dbReference type="PIRSR" id="PIRSR640198-1"/>
    </source>
</evidence>
<dbReference type="PROSITE" id="PS51459">
    <property type="entry name" value="FIDO"/>
    <property type="match status" value="1"/>
</dbReference>
<evidence type="ECO:0000259" key="3">
    <source>
        <dbReference type="PROSITE" id="PS51459"/>
    </source>
</evidence>
<dbReference type="GO" id="GO:0005524">
    <property type="term" value="F:ATP binding"/>
    <property type="evidence" value="ECO:0007669"/>
    <property type="project" value="UniProtKB-KW"/>
</dbReference>
<dbReference type="InterPro" id="IPR036597">
    <property type="entry name" value="Fido-like_dom_sf"/>
</dbReference>
<dbReference type="AlphaFoldDB" id="R4KK80"/>
<organism evidence="4 5">
    <name type="scientific">Desulfoscipio gibsoniae DSM 7213</name>
    <dbReference type="NCBI Taxonomy" id="767817"/>
    <lineage>
        <taxon>Bacteria</taxon>
        <taxon>Bacillati</taxon>
        <taxon>Bacillota</taxon>
        <taxon>Clostridia</taxon>
        <taxon>Eubacteriales</taxon>
        <taxon>Desulfallaceae</taxon>
        <taxon>Desulfoscipio</taxon>
    </lineage>
</organism>
<dbReference type="Proteomes" id="UP000013520">
    <property type="component" value="Chromosome"/>
</dbReference>
<keyword evidence="5" id="KW-1185">Reference proteome</keyword>